<feature type="region of interest" description="Disordered" evidence="3">
    <location>
        <begin position="1"/>
        <end position="82"/>
    </location>
</feature>
<dbReference type="PANTHER" id="PTHR22975:SF9">
    <property type="entry name" value="ECHINUS SPLICE FORM 3"/>
    <property type="match status" value="1"/>
</dbReference>
<gene>
    <name evidence="5" type="primary">Usp54_5</name>
    <name evidence="5" type="ORF">g.125478</name>
</gene>
<dbReference type="InterPro" id="IPR028889">
    <property type="entry name" value="USP"/>
</dbReference>
<dbReference type="EMBL" id="GDJX01009343">
    <property type="protein sequence ID" value="JAT58593.1"/>
    <property type="molecule type" value="Transcribed_RNA"/>
</dbReference>
<dbReference type="CDD" id="cd02257">
    <property type="entry name" value="Peptidase_C19"/>
    <property type="match status" value="1"/>
</dbReference>
<feature type="domain" description="USP" evidence="4">
    <location>
        <begin position="1342"/>
        <end position="1673"/>
    </location>
</feature>
<evidence type="ECO:0000256" key="3">
    <source>
        <dbReference type="SAM" id="MobiDB-lite"/>
    </source>
</evidence>
<reference evidence="5" key="1">
    <citation type="submission" date="2015-07" db="EMBL/GenBank/DDBJ databases">
        <title>Transcriptome Assembly of Anthurium amnicola.</title>
        <authorList>
            <person name="Suzuki J."/>
        </authorList>
    </citation>
    <scope>NUCLEOTIDE SEQUENCE</scope>
</reference>
<feature type="region of interest" description="Disordered" evidence="3">
    <location>
        <begin position="505"/>
        <end position="544"/>
    </location>
</feature>
<feature type="compositionally biased region" description="Basic and acidic residues" evidence="3">
    <location>
        <begin position="505"/>
        <end position="515"/>
    </location>
</feature>
<keyword evidence="1" id="KW-0833">Ubl conjugation pathway</keyword>
<dbReference type="InterPro" id="IPR052398">
    <property type="entry name" value="Ubiquitin_hydrolase_53/54"/>
</dbReference>
<evidence type="ECO:0000313" key="5">
    <source>
        <dbReference type="EMBL" id="JAT58593.1"/>
    </source>
</evidence>
<dbReference type="PROSITE" id="PS50235">
    <property type="entry name" value="USP_3"/>
    <property type="match status" value="1"/>
</dbReference>
<name>A0A1D1YV94_9ARAE</name>
<dbReference type="GO" id="GO:0004843">
    <property type="term" value="F:cysteine-type deubiquitinase activity"/>
    <property type="evidence" value="ECO:0007669"/>
    <property type="project" value="InterPro"/>
</dbReference>
<protein>
    <submittedName>
        <fullName evidence="5">Inactive ubiquitin carboxyl-terminal hydrolase 54</fullName>
    </submittedName>
</protein>
<feature type="compositionally biased region" description="Polar residues" evidence="3">
    <location>
        <begin position="1012"/>
        <end position="1021"/>
    </location>
</feature>
<feature type="compositionally biased region" description="Basic and acidic residues" evidence="3">
    <location>
        <begin position="1254"/>
        <end position="1267"/>
    </location>
</feature>
<feature type="region of interest" description="Disordered" evidence="3">
    <location>
        <begin position="281"/>
        <end position="345"/>
    </location>
</feature>
<dbReference type="InterPro" id="IPR006866">
    <property type="entry name" value="DUF627_N"/>
</dbReference>
<dbReference type="InterPro" id="IPR011990">
    <property type="entry name" value="TPR-like_helical_dom_sf"/>
</dbReference>
<dbReference type="PANTHER" id="PTHR22975">
    <property type="entry name" value="UBIQUITIN SPECIFIC PROTEINASE"/>
    <property type="match status" value="1"/>
</dbReference>
<dbReference type="SUPFAM" id="SSF48452">
    <property type="entry name" value="TPR-like"/>
    <property type="match status" value="1"/>
</dbReference>
<dbReference type="SUPFAM" id="SSF54001">
    <property type="entry name" value="Cysteine proteinases"/>
    <property type="match status" value="1"/>
</dbReference>
<accession>A0A1D1YV94</accession>
<evidence type="ECO:0000259" key="4">
    <source>
        <dbReference type="PROSITE" id="PS50235"/>
    </source>
</evidence>
<feature type="region of interest" description="Disordered" evidence="3">
    <location>
        <begin position="980"/>
        <end position="1022"/>
    </location>
</feature>
<dbReference type="Gene3D" id="1.25.40.10">
    <property type="entry name" value="Tetratricopeptide repeat domain"/>
    <property type="match status" value="1"/>
</dbReference>
<keyword evidence="2 5" id="KW-0378">Hydrolase</keyword>
<feature type="compositionally biased region" description="Basic and acidic residues" evidence="3">
    <location>
        <begin position="285"/>
        <end position="305"/>
    </location>
</feature>
<dbReference type="Pfam" id="PF00443">
    <property type="entry name" value="UCH"/>
    <property type="match status" value="1"/>
</dbReference>
<organism evidence="5">
    <name type="scientific">Anthurium amnicola</name>
    <dbReference type="NCBI Taxonomy" id="1678845"/>
    <lineage>
        <taxon>Eukaryota</taxon>
        <taxon>Viridiplantae</taxon>
        <taxon>Streptophyta</taxon>
        <taxon>Embryophyta</taxon>
        <taxon>Tracheophyta</taxon>
        <taxon>Spermatophyta</taxon>
        <taxon>Magnoliopsida</taxon>
        <taxon>Liliopsida</taxon>
        <taxon>Araceae</taxon>
        <taxon>Pothoideae</taxon>
        <taxon>Potheae</taxon>
        <taxon>Anthurium</taxon>
    </lineage>
</organism>
<evidence type="ECO:0000256" key="1">
    <source>
        <dbReference type="ARBA" id="ARBA00022786"/>
    </source>
</evidence>
<dbReference type="Pfam" id="PF04780">
    <property type="entry name" value="DUF629"/>
    <property type="match status" value="1"/>
</dbReference>
<dbReference type="InterPro" id="IPR038765">
    <property type="entry name" value="Papain-like_cys_pep_sf"/>
</dbReference>
<feature type="region of interest" description="Disordered" evidence="3">
    <location>
        <begin position="1168"/>
        <end position="1267"/>
    </location>
</feature>
<feature type="compositionally biased region" description="Low complexity" evidence="3">
    <location>
        <begin position="516"/>
        <end position="535"/>
    </location>
</feature>
<sequence length="1674" mass="187371">MGHHHKKRGNNPAQRPRPPPASPSSPDGTPTATPSSPMADGDPATIVFLVEDDRPNSAAPPPPPPGPGECRHSPKGAADSAVKQECERALVALRRGNHTKAIRLMKEAVARHGSSALLHRVHGTVSVKVASLMDDPNAKLRHLRNAVDSARRAAELSPCSVEFAHFYANLLYEAATDSKGYDEVMQECERALSIPEPVDPARESLHQDESQQRLGPTPEARVAHIQQELRSLIQKANIASISSWMKNLNGSAVGMGEDKVRLIPIRRLSSPEDPMEVRLIQSARRPNEIKKATKTPEERRKEIEVRVAAARLLQQKPSPSSCNEDEPSPPSSSPSPSSSSGSQRLVERRKLMNARKLMSSGERMDQVKRYWNSMGSDRRRSFFEVIVLDLKQHYVASKDSLASDVLSEALSFAEASSMWKFWLCCRCGGGEKFANSDSHEQHVMHEHMGSLSPKLQSVLPQELDVEWVEMLNNGNWKPIDTSASVKMIEEEQLLKYRSLPRDIDSDDTGKDRDSLSDYWSSRDTSDSSSSPQGDSNVDDICSGLPEERKDNYTANFNFGESNGNFYKWPLSDDMERSKLLERIHGMFQLLLRHRCLATAHLNKVVQFTINELQGLPFGPYLPSQPLDQSPLCICFLEASQLRKVFKFLQDLSQSCGLGRYPEKSSLADDVQNIMQGSEFQEELVLTCGSSKLLLDTHLFRIKCISSGVDNTHTDDGTHTWDTNAFISWLFAGPSTGEQLGVWTHLMEEKLQQGKEMLQLLEKEFYVLQNACETKCEHLSYEEALQTIENLRLEEIKRREHAAKFDFQSYEAVLRRREELLKRENDAMPLGSRFELDAISNVLKEAQSLNVSQFGYDETSSGMASRLCEVDAGDDDDWKMQDNLYQADTCVEIAIQRQKEQLSLELSKIDARIMRNMAGMQLLENKLGPASCFDYRIVIVPLVKSFMRSCLEDLVDKDATEKSNAAREAFLAELALDAKKSTNKAGDHSKQMQEKLKDKRKGRDYRKSKDIKASNSSEQALYSSEAEEKIADFLVETDASHIRPEHITSDYLNEQEEDRRRVELEAEERKLGEALEYQRRVEHEAKQRHLAEQCRRAGATSPGYTESIDSSINTEHASLEDESGHHSETKPLDDGLIHLKGIEFGDFHWSEFTSSKVHQKFGLDVSKAKPGDAESMDANSLEKSSVGVSGSKIKKSSGHFHSKQKGPLGVSHNGVAPSDLTGRQESRHNSFVTSPEGSSRPRSEKENPAISHSPNDVHFKDQTHDADSGTKTLRQLHAEEDDEERFQADLKKAVRQSLDTFQAQKCLPMAPISNLSKGVSLDIVNVGDATIENNTTGKDMFGSGLKNEIGEYNCFLNVIIQSLWHLSQFRDEFLRSSTMHTHAGDPCVVCALYDIFTALSLASAESHGDAVAPTCLRTALSNFYPDRNFFQEAQMNDASEVLEVIFDCLHQSFTSSVRGHTTESEESNGMGSWDCTSNSCMVHKLFGMDIFEQMNCSNCGVESRRLKYTSFSHNINASALRTMKIACADSSLDELLKLVEMNHQLPCDMGAGGCGKPNYKHHILSTAPYFFTIVLGWQNARESADDISSTLTALSTDLDIGVMYRGLDTGNKRSLVSVVCYYGQHYVCFAYNHQHEEWVMYDDNTVKVIGGWDDVLSMCQKGYLQPQVLFFEAVD</sequence>
<dbReference type="InterPro" id="IPR006865">
    <property type="entry name" value="DUF629"/>
</dbReference>
<proteinExistence type="predicted"/>
<dbReference type="Pfam" id="PF04781">
    <property type="entry name" value="DUF627"/>
    <property type="match status" value="1"/>
</dbReference>
<feature type="compositionally biased region" description="Basic and acidic residues" evidence="3">
    <location>
        <begin position="980"/>
        <end position="996"/>
    </location>
</feature>
<feature type="compositionally biased region" description="Low complexity" evidence="3">
    <location>
        <begin position="24"/>
        <end position="37"/>
    </location>
</feature>
<feature type="compositionally biased region" description="Basic residues" evidence="3">
    <location>
        <begin position="1191"/>
        <end position="1203"/>
    </location>
</feature>
<dbReference type="GO" id="GO:0016579">
    <property type="term" value="P:protein deubiquitination"/>
    <property type="evidence" value="ECO:0007669"/>
    <property type="project" value="InterPro"/>
</dbReference>
<feature type="compositionally biased region" description="Pro residues" evidence="3">
    <location>
        <begin position="58"/>
        <end position="67"/>
    </location>
</feature>
<evidence type="ECO:0000256" key="2">
    <source>
        <dbReference type="ARBA" id="ARBA00022801"/>
    </source>
</evidence>
<dbReference type="Gene3D" id="3.90.70.10">
    <property type="entry name" value="Cysteine proteinases"/>
    <property type="match status" value="1"/>
</dbReference>
<dbReference type="InterPro" id="IPR001394">
    <property type="entry name" value="Peptidase_C19_UCH"/>
</dbReference>